<dbReference type="Pfam" id="PF00172">
    <property type="entry name" value="Zn_clus"/>
    <property type="match status" value="1"/>
</dbReference>
<protein>
    <submittedName>
        <fullName evidence="9">Related to nitrate assimilation regulatory protein nirA</fullName>
    </submittedName>
</protein>
<dbReference type="GO" id="GO:0006351">
    <property type="term" value="P:DNA-templated transcription"/>
    <property type="evidence" value="ECO:0007669"/>
    <property type="project" value="InterPro"/>
</dbReference>
<dbReference type="CDD" id="cd12148">
    <property type="entry name" value="fungal_TF_MHR"/>
    <property type="match status" value="1"/>
</dbReference>
<dbReference type="AlphaFoldDB" id="A0A1E1KYN4"/>
<evidence type="ECO:0000313" key="9">
    <source>
        <dbReference type="EMBL" id="CZT03379.1"/>
    </source>
</evidence>
<dbReference type="InterPro" id="IPR051615">
    <property type="entry name" value="Transcr_Regulatory_Elem"/>
</dbReference>
<organism evidence="9 10">
    <name type="scientific">Rhynchosporium agropyri</name>
    <dbReference type="NCBI Taxonomy" id="914238"/>
    <lineage>
        <taxon>Eukaryota</taxon>
        <taxon>Fungi</taxon>
        <taxon>Dikarya</taxon>
        <taxon>Ascomycota</taxon>
        <taxon>Pezizomycotina</taxon>
        <taxon>Leotiomycetes</taxon>
        <taxon>Helotiales</taxon>
        <taxon>Ploettnerulaceae</taxon>
        <taxon>Rhynchosporium</taxon>
    </lineage>
</organism>
<dbReference type="CDD" id="cd00067">
    <property type="entry name" value="GAL4"/>
    <property type="match status" value="1"/>
</dbReference>
<keyword evidence="4" id="KW-0805">Transcription regulation</keyword>
<feature type="domain" description="Zn(2)-C6 fungal-type" evidence="8">
    <location>
        <begin position="21"/>
        <end position="51"/>
    </location>
</feature>
<evidence type="ECO:0000256" key="6">
    <source>
        <dbReference type="ARBA" id="ARBA00023163"/>
    </source>
</evidence>
<dbReference type="GO" id="GO:0003677">
    <property type="term" value="F:DNA binding"/>
    <property type="evidence" value="ECO:0007669"/>
    <property type="project" value="UniProtKB-KW"/>
</dbReference>
<proteinExistence type="predicted"/>
<evidence type="ECO:0000256" key="7">
    <source>
        <dbReference type="ARBA" id="ARBA00023242"/>
    </source>
</evidence>
<name>A0A1E1KYN4_9HELO</name>
<evidence type="ECO:0000259" key="8">
    <source>
        <dbReference type="PROSITE" id="PS50048"/>
    </source>
</evidence>
<evidence type="ECO:0000256" key="5">
    <source>
        <dbReference type="ARBA" id="ARBA00023125"/>
    </source>
</evidence>
<dbReference type="EMBL" id="FJUX01000061">
    <property type="protein sequence ID" value="CZT03379.1"/>
    <property type="molecule type" value="Genomic_DNA"/>
</dbReference>
<keyword evidence="10" id="KW-1185">Reference proteome</keyword>
<keyword evidence="3" id="KW-0862">Zinc</keyword>
<keyword evidence="2" id="KW-0479">Metal-binding</keyword>
<dbReference type="Proteomes" id="UP000178912">
    <property type="component" value="Unassembled WGS sequence"/>
</dbReference>
<evidence type="ECO:0000256" key="4">
    <source>
        <dbReference type="ARBA" id="ARBA00023015"/>
    </source>
</evidence>
<evidence type="ECO:0000256" key="1">
    <source>
        <dbReference type="ARBA" id="ARBA00004123"/>
    </source>
</evidence>
<evidence type="ECO:0000313" key="10">
    <source>
        <dbReference type="Proteomes" id="UP000178912"/>
    </source>
</evidence>
<dbReference type="GO" id="GO:0008270">
    <property type="term" value="F:zinc ion binding"/>
    <property type="evidence" value="ECO:0007669"/>
    <property type="project" value="InterPro"/>
</dbReference>
<evidence type="ECO:0000256" key="3">
    <source>
        <dbReference type="ARBA" id="ARBA00022833"/>
    </source>
</evidence>
<dbReference type="InterPro" id="IPR001138">
    <property type="entry name" value="Zn2Cys6_DnaBD"/>
</dbReference>
<sequence>MADTVTPTHRRRGAGYVTQNACNECKKKKAKCDGNNPCARCEHNGVTTCHYDTSVKVRKEDLRTTIRELQNYRQMSEDIFACLASEEHRGLILQELKNGNTLGSIWGMVSKSNTHMQSQLPLEKNEDEMEWAGDVVENTREEPKQDTDEEQDVEPWSKVISSEVHIEHLFSLYFCWEYPIFATLSRQHFLSDYQERRRRYCSSLLVNAILAIGSSFSDMSGINAGIGTTSEISGQDLFSEAERLLAKENDIPQLTTVQALGLMSIFEISRGNQNQSIFYSGESVRMAVEMGLHLHPSNPQLPQIELEVRSATIWGAFALDNAWCIIKGCLPHISRRGVLIPKGAFPEAEEQTTWLPYVGDDLPLEPSELQTSHVRSVHIVTCELFEVVHEALYILYLPGLPLIGKHILQIYHRYLAWYDSVPVTFRLGVNYTPAVIFMHIYYQFAVLTLFGPFIRLRLRDTPFRPREICFQATETIKALLASYRRLYSLRRTPSFLSIITLASNLFHAIEEKSPGDSVPNHGVDELQEMGYSHEAAVHGAQVLASLQAQMPISPAKKATLTGNIEDVCKHICVAIEVFGLDRERCCFAGQSFVLNSLFSPFPFQVLPALEFKNELHLAGFGLIVEEDSTE</sequence>
<keyword evidence="6" id="KW-0804">Transcription</keyword>
<gene>
    <name evidence="9" type="ORF">RAG0_10159</name>
</gene>
<dbReference type="SUPFAM" id="SSF57701">
    <property type="entry name" value="Zn2/Cys6 DNA-binding domain"/>
    <property type="match status" value="1"/>
</dbReference>
<dbReference type="PROSITE" id="PS00463">
    <property type="entry name" value="ZN2_CY6_FUNGAL_1"/>
    <property type="match status" value="1"/>
</dbReference>
<accession>A0A1E1KYN4</accession>
<dbReference type="PANTHER" id="PTHR31313">
    <property type="entry name" value="TY1 ENHANCER ACTIVATOR"/>
    <property type="match status" value="1"/>
</dbReference>
<dbReference type="OrthoDB" id="2123952at2759"/>
<dbReference type="InterPro" id="IPR007219">
    <property type="entry name" value="XnlR_reg_dom"/>
</dbReference>
<reference evidence="10" key="1">
    <citation type="submission" date="2016-03" db="EMBL/GenBank/DDBJ databases">
        <authorList>
            <person name="Guldener U."/>
        </authorList>
    </citation>
    <scope>NUCLEOTIDE SEQUENCE [LARGE SCALE GENOMIC DNA]</scope>
    <source>
        <strain evidence="10">04CH-RAC-A.6.1</strain>
    </source>
</reference>
<evidence type="ECO:0000256" key="2">
    <source>
        <dbReference type="ARBA" id="ARBA00022723"/>
    </source>
</evidence>
<dbReference type="Pfam" id="PF04082">
    <property type="entry name" value="Fungal_trans"/>
    <property type="match status" value="1"/>
</dbReference>
<dbReference type="PROSITE" id="PS50048">
    <property type="entry name" value="ZN2_CY6_FUNGAL_2"/>
    <property type="match status" value="1"/>
</dbReference>
<dbReference type="GO" id="GO:0000981">
    <property type="term" value="F:DNA-binding transcription factor activity, RNA polymerase II-specific"/>
    <property type="evidence" value="ECO:0007669"/>
    <property type="project" value="InterPro"/>
</dbReference>
<dbReference type="GO" id="GO:0005634">
    <property type="term" value="C:nucleus"/>
    <property type="evidence" value="ECO:0007669"/>
    <property type="project" value="UniProtKB-SubCell"/>
</dbReference>
<dbReference type="PANTHER" id="PTHR31313:SF4">
    <property type="entry name" value="CONIDIAL DEVELOPMENT PROTEIN FLUFFY"/>
    <property type="match status" value="1"/>
</dbReference>
<dbReference type="SMART" id="SM00066">
    <property type="entry name" value="GAL4"/>
    <property type="match status" value="1"/>
</dbReference>
<keyword evidence="5" id="KW-0238">DNA-binding</keyword>
<keyword evidence="7" id="KW-0539">Nucleus</keyword>
<dbReference type="InterPro" id="IPR036864">
    <property type="entry name" value="Zn2-C6_fun-type_DNA-bd_sf"/>
</dbReference>
<comment type="subcellular location">
    <subcellularLocation>
        <location evidence="1">Nucleus</location>
    </subcellularLocation>
</comment>
<dbReference type="Gene3D" id="4.10.240.10">
    <property type="entry name" value="Zn(2)-C6 fungal-type DNA-binding domain"/>
    <property type="match status" value="1"/>
</dbReference>